<sequence>MAVFSFAGVELIGVTAAETKDPEKTIPRAINQIPLRIILFYVGALFVIMSIVPWNQIDPDKSPFVTLFMYAGIPAAVAIINFVVLTAAASSCNSGIFSTSRMLYGLAKHKRAPKIFNKLSASNIPSISLYFSSAVLLIGVLLNYFIKNAITVFTIVTSISSLLFVFIWGMIVVAFIRYRKNHAALAKKSIFKMPGASFMPVLIILFFIGVIIMLAVAPDTRISIICGSLWFVILFLIYRFAHKKTV</sequence>
<dbReference type="Proteomes" id="UP000019243">
    <property type="component" value="Unassembled WGS sequence"/>
</dbReference>
<reference evidence="10 11" key="1">
    <citation type="submission" date="2012-12" db="EMBL/GenBank/DDBJ databases">
        <title>Novel taxa of Listeriaceae from agricultural environments in the United States.</title>
        <authorList>
            <person name="den Bakker H.C."/>
            <person name="Allred A."/>
            <person name="Warchocki S."/>
            <person name="Wright E.M."/>
            <person name="Burrell A."/>
            <person name="Nightingale K.K."/>
            <person name="Kephart D."/>
            <person name="Wiedmann M."/>
        </authorList>
    </citation>
    <scope>NUCLEOTIDE SEQUENCE [LARGE SCALE GENOMIC DNA]</scope>
    <source>
        <strain evidence="10 11">FSL F6-1037</strain>
    </source>
</reference>
<name>W7CR97_9LIST</name>
<protein>
    <submittedName>
        <fullName evidence="10">D-alanine/D-serine/glycine permease</fullName>
    </submittedName>
</protein>
<evidence type="ECO:0000313" key="11">
    <source>
        <dbReference type="Proteomes" id="UP000019243"/>
    </source>
</evidence>
<evidence type="ECO:0000256" key="5">
    <source>
        <dbReference type="ARBA" id="ARBA00022970"/>
    </source>
</evidence>
<dbReference type="GO" id="GO:0005886">
    <property type="term" value="C:plasma membrane"/>
    <property type="evidence" value="ECO:0007669"/>
    <property type="project" value="UniProtKB-SubCell"/>
</dbReference>
<feature type="transmembrane region" description="Helical" evidence="8">
    <location>
        <begin position="64"/>
        <end position="82"/>
    </location>
</feature>
<keyword evidence="3" id="KW-1003">Cell membrane</keyword>
<feature type="transmembrane region" description="Helical" evidence="8">
    <location>
        <begin position="127"/>
        <end position="146"/>
    </location>
</feature>
<dbReference type="Gene3D" id="1.20.1740.10">
    <property type="entry name" value="Amino acid/polyamine transporter I"/>
    <property type="match status" value="1"/>
</dbReference>
<evidence type="ECO:0000256" key="2">
    <source>
        <dbReference type="ARBA" id="ARBA00022448"/>
    </source>
</evidence>
<keyword evidence="7 8" id="KW-0472">Membrane</keyword>
<organism evidence="10 11">
    <name type="scientific">Brochothrix campestris FSL F6-1037</name>
    <dbReference type="NCBI Taxonomy" id="1265861"/>
    <lineage>
        <taxon>Bacteria</taxon>
        <taxon>Bacillati</taxon>
        <taxon>Bacillota</taxon>
        <taxon>Bacilli</taxon>
        <taxon>Bacillales</taxon>
        <taxon>Listeriaceae</taxon>
        <taxon>Brochothrix</taxon>
    </lineage>
</organism>
<feature type="transmembrane region" description="Helical" evidence="8">
    <location>
        <begin position="222"/>
        <end position="241"/>
    </location>
</feature>
<dbReference type="EMBL" id="AODH01000001">
    <property type="protein sequence ID" value="EUJ42159.1"/>
    <property type="molecule type" value="Genomic_DNA"/>
</dbReference>
<keyword evidence="6 8" id="KW-1133">Transmembrane helix</keyword>
<dbReference type="STRING" id="1265861.BCAMP_00130"/>
<accession>W7CR97</accession>
<dbReference type="PATRIC" id="fig|1265861.3.peg.23"/>
<keyword evidence="4 8" id="KW-0812">Transmembrane</keyword>
<dbReference type="PANTHER" id="PTHR43495:SF2">
    <property type="entry name" value="D-SERINE_D-ALANINE_GLYCINE TRANSPORTER"/>
    <property type="match status" value="1"/>
</dbReference>
<dbReference type="Pfam" id="PF00324">
    <property type="entry name" value="AA_permease"/>
    <property type="match status" value="1"/>
</dbReference>
<evidence type="ECO:0000256" key="7">
    <source>
        <dbReference type="ARBA" id="ARBA00023136"/>
    </source>
</evidence>
<comment type="subcellular location">
    <subcellularLocation>
        <location evidence="1">Cell membrane</location>
        <topology evidence="1">Multi-pass membrane protein</topology>
    </subcellularLocation>
</comment>
<evidence type="ECO:0000259" key="9">
    <source>
        <dbReference type="Pfam" id="PF00324"/>
    </source>
</evidence>
<evidence type="ECO:0000256" key="8">
    <source>
        <dbReference type="SAM" id="Phobius"/>
    </source>
</evidence>
<proteinExistence type="predicted"/>
<feature type="transmembrane region" description="Helical" evidence="8">
    <location>
        <begin position="197"/>
        <end position="216"/>
    </location>
</feature>
<evidence type="ECO:0000313" key="10">
    <source>
        <dbReference type="EMBL" id="EUJ42159.1"/>
    </source>
</evidence>
<dbReference type="GO" id="GO:0006865">
    <property type="term" value="P:amino acid transport"/>
    <property type="evidence" value="ECO:0007669"/>
    <property type="project" value="UniProtKB-KW"/>
</dbReference>
<dbReference type="AlphaFoldDB" id="W7CR97"/>
<keyword evidence="11" id="KW-1185">Reference proteome</keyword>
<feature type="transmembrane region" description="Helical" evidence="8">
    <location>
        <begin position="152"/>
        <end position="176"/>
    </location>
</feature>
<evidence type="ECO:0000256" key="6">
    <source>
        <dbReference type="ARBA" id="ARBA00022989"/>
    </source>
</evidence>
<keyword evidence="5" id="KW-0029">Amino-acid transport</keyword>
<comment type="caution">
    <text evidence="10">The sequence shown here is derived from an EMBL/GenBank/DDBJ whole genome shotgun (WGS) entry which is preliminary data.</text>
</comment>
<dbReference type="InterPro" id="IPR004841">
    <property type="entry name" value="AA-permease/SLC12A_dom"/>
</dbReference>
<evidence type="ECO:0000256" key="3">
    <source>
        <dbReference type="ARBA" id="ARBA00022475"/>
    </source>
</evidence>
<evidence type="ECO:0000256" key="1">
    <source>
        <dbReference type="ARBA" id="ARBA00004651"/>
    </source>
</evidence>
<gene>
    <name evidence="10" type="ORF">BCAMP_00130</name>
</gene>
<keyword evidence="2" id="KW-0813">Transport</keyword>
<feature type="domain" description="Amino acid permease/ SLC12A" evidence="9">
    <location>
        <begin position="2"/>
        <end position="244"/>
    </location>
</feature>
<dbReference type="PANTHER" id="PTHR43495">
    <property type="entry name" value="GABA PERMEASE"/>
    <property type="match status" value="1"/>
</dbReference>
<evidence type="ECO:0000256" key="4">
    <source>
        <dbReference type="ARBA" id="ARBA00022692"/>
    </source>
</evidence>
<dbReference type="GO" id="GO:0055085">
    <property type="term" value="P:transmembrane transport"/>
    <property type="evidence" value="ECO:0007669"/>
    <property type="project" value="InterPro"/>
</dbReference>
<feature type="transmembrane region" description="Helical" evidence="8">
    <location>
        <begin position="33"/>
        <end position="52"/>
    </location>
</feature>